<comment type="caution">
    <text evidence="1">The sequence shown here is derived from an EMBL/GenBank/DDBJ whole genome shotgun (WGS) entry which is preliminary data.</text>
</comment>
<proteinExistence type="predicted"/>
<organism evidence="1 2">
    <name type="scientific">Choristoneura fumiferana</name>
    <name type="common">Spruce budworm moth</name>
    <name type="synonym">Archips fumiferana</name>
    <dbReference type="NCBI Taxonomy" id="7141"/>
    <lineage>
        <taxon>Eukaryota</taxon>
        <taxon>Metazoa</taxon>
        <taxon>Ecdysozoa</taxon>
        <taxon>Arthropoda</taxon>
        <taxon>Hexapoda</taxon>
        <taxon>Insecta</taxon>
        <taxon>Pterygota</taxon>
        <taxon>Neoptera</taxon>
        <taxon>Endopterygota</taxon>
        <taxon>Lepidoptera</taxon>
        <taxon>Glossata</taxon>
        <taxon>Ditrysia</taxon>
        <taxon>Tortricoidea</taxon>
        <taxon>Tortricidae</taxon>
        <taxon>Tortricinae</taxon>
        <taxon>Choristoneura</taxon>
    </lineage>
</organism>
<keyword evidence="2" id="KW-1185">Reference proteome</keyword>
<dbReference type="EMBL" id="CM046116">
    <property type="protein sequence ID" value="KAI8421587.1"/>
    <property type="molecule type" value="Genomic_DNA"/>
</dbReference>
<name>A0ACC0JBX8_CHOFU</name>
<sequence length="325" mass="38590">MPSQQFVWEWTTLAVGETSKGFVEKSATSDTRFPKKLLVAISVVLIITMCLPQTEALSLEHKQRHKKHHNKENMPTQRITKDASHIRRPKNVDLHSMLARKIIKKLKNTRRFFTDARKEISDSRENRFGNPRWLPKVNFIEIHNHVYDDLPKGKPMSAQKFAYVVPKLYKTLLDYKAVWERLHIVNIRHLDNDFLMNYTRKRDSLIRTTLAELQKFITEVEDDMEKANVAKPHVNKNRMNLEHLQIDDVDTNRCLRQDTIAIRAYANTLKKWYWELRCPDDSFSTQCKKSARQLLSKKNGKQVNNPKRAMRQRRHRQLRLEQQIE</sequence>
<reference evidence="1 2" key="1">
    <citation type="journal article" date="2022" name="Genome Biol. Evol.">
        <title>The Spruce Budworm Genome: Reconstructing the Evolutionary History of Antifreeze Proteins.</title>
        <authorList>
            <person name="Beliveau C."/>
            <person name="Gagne P."/>
            <person name="Picq S."/>
            <person name="Vernygora O."/>
            <person name="Keeling C.I."/>
            <person name="Pinkney K."/>
            <person name="Doucet D."/>
            <person name="Wen F."/>
            <person name="Johnston J.S."/>
            <person name="Maaroufi H."/>
            <person name="Boyle B."/>
            <person name="Laroche J."/>
            <person name="Dewar K."/>
            <person name="Juretic N."/>
            <person name="Blackburn G."/>
            <person name="Nisole A."/>
            <person name="Brunet B."/>
            <person name="Brandao M."/>
            <person name="Lumley L."/>
            <person name="Duan J."/>
            <person name="Quan G."/>
            <person name="Lucarotti C.J."/>
            <person name="Roe A.D."/>
            <person name="Sperling F.A.H."/>
            <person name="Levesque R.C."/>
            <person name="Cusson M."/>
        </authorList>
    </citation>
    <scope>NUCLEOTIDE SEQUENCE [LARGE SCALE GENOMIC DNA]</scope>
    <source>
        <strain evidence="1">Glfc:IPQL:Cfum</strain>
    </source>
</reference>
<gene>
    <name evidence="1" type="ORF">MSG28_009605</name>
</gene>
<dbReference type="Proteomes" id="UP001064048">
    <property type="component" value="Chromosome 16"/>
</dbReference>
<protein>
    <submittedName>
        <fullName evidence="1">Uncharacterized protein</fullName>
    </submittedName>
</protein>
<evidence type="ECO:0000313" key="2">
    <source>
        <dbReference type="Proteomes" id="UP001064048"/>
    </source>
</evidence>
<evidence type="ECO:0000313" key="1">
    <source>
        <dbReference type="EMBL" id="KAI8421587.1"/>
    </source>
</evidence>
<accession>A0ACC0JBX8</accession>